<keyword evidence="2" id="KW-0472">Membrane</keyword>
<reference evidence="3" key="1">
    <citation type="submission" date="2022-10" db="EMBL/GenBank/DDBJ databases">
        <title>The complete genomes of actinobacterial strains from the NBC collection.</title>
        <authorList>
            <person name="Joergensen T.S."/>
            <person name="Alvarez Arevalo M."/>
            <person name="Sterndorff E.B."/>
            <person name="Faurdal D."/>
            <person name="Vuksanovic O."/>
            <person name="Mourched A.-S."/>
            <person name="Charusanti P."/>
            <person name="Shaw S."/>
            <person name="Blin K."/>
            <person name="Weber T."/>
        </authorList>
    </citation>
    <scope>NUCLEOTIDE SEQUENCE</scope>
    <source>
        <strain evidence="3">NBC_01482</strain>
    </source>
</reference>
<sequence length="300" mass="30303">MINRLLILAMIPAWVWVILAVTTGLLGVIVILVLVVGGATSSIASDLHYQCDSAVGPDPALTETATPTATADSGARSGRSAALPSAMPTTNPYAQLTFAPEDTSVSEWQRTCVSALKSAPYQAAPLQTANTGFVAECAQKLALAQLGPSYETAAGSSGGLAADLAAMGRSVIYQASAASATGRCELPTAGGGNRLEAGSGTQGSATAGKPCGQLTAGAAVVELPNTLAGQASCGQRVDPAAVSAGDLVFWDYRNSAPTRSGIAVSRTEIITVDPVTGRTVEETMPTGRDVRVKRVLGGGL</sequence>
<dbReference type="Gene3D" id="3.90.1720.10">
    <property type="entry name" value="endopeptidase domain like (from Nostoc punctiforme)"/>
    <property type="match status" value="1"/>
</dbReference>
<protein>
    <submittedName>
        <fullName evidence="3">Uncharacterized protein</fullName>
    </submittedName>
</protein>
<keyword evidence="2" id="KW-1133">Transmembrane helix</keyword>
<evidence type="ECO:0000256" key="2">
    <source>
        <dbReference type="SAM" id="Phobius"/>
    </source>
</evidence>
<evidence type="ECO:0000256" key="1">
    <source>
        <dbReference type="SAM" id="MobiDB-lite"/>
    </source>
</evidence>
<name>A0ABZ1YXS7_9NOCA</name>
<keyword evidence="2" id="KW-0812">Transmembrane</keyword>
<dbReference type="RefSeq" id="WP_329412021.1">
    <property type="nucleotide sequence ID" value="NZ_CP109441.1"/>
</dbReference>
<dbReference type="SUPFAM" id="SSF54001">
    <property type="entry name" value="Cysteine proteinases"/>
    <property type="match status" value="1"/>
</dbReference>
<dbReference type="Proteomes" id="UP001432062">
    <property type="component" value="Chromosome"/>
</dbReference>
<accession>A0ABZ1YXS7</accession>
<feature type="region of interest" description="Disordered" evidence="1">
    <location>
        <begin position="60"/>
        <end position="84"/>
    </location>
</feature>
<dbReference type="InterPro" id="IPR038765">
    <property type="entry name" value="Papain-like_cys_pep_sf"/>
</dbReference>
<evidence type="ECO:0000313" key="4">
    <source>
        <dbReference type="Proteomes" id="UP001432062"/>
    </source>
</evidence>
<gene>
    <name evidence="3" type="ORF">OG563_06215</name>
</gene>
<organism evidence="3 4">
    <name type="scientific">Nocardia vinacea</name>
    <dbReference type="NCBI Taxonomy" id="96468"/>
    <lineage>
        <taxon>Bacteria</taxon>
        <taxon>Bacillati</taxon>
        <taxon>Actinomycetota</taxon>
        <taxon>Actinomycetes</taxon>
        <taxon>Mycobacteriales</taxon>
        <taxon>Nocardiaceae</taxon>
        <taxon>Nocardia</taxon>
    </lineage>
</organism>
<proteinExistence type="predicted"/>
<feature type="transmembrane region" description="Helical" evidence="2">
    <location>
        <begin position="7"/>
        <end position="36"/>
    </location>
</feature>
<keyword evidence="4" id="KW-1185">Reference proteome</keyword>
<dbReference type="EMBL" id="CP109441">
    <property type="protein sequence ID" value="WUV47823.1"/>
    <property type="molecule type" value="Genomic_DNA"/>
</dbReference>
<evidence type="ECO:0000313" key="3">
    <source>
        <dbReference type="EMBL" id="WUV47823.1"/>
    </source>
</evidence>